<feature type="compositionally biased region" description="Low complexity" evidence="1">
    <location>
        <begin position="286"/>
        <end position="297"/>
    </location>
</feature>
<feature type="compositionally biased region" description="Pro residues" evidence="1">
    <location>
        <begin position="437"/>
        <end position="447"/>
    </location>
</feature>
<feature type="compositionally biased region" description="Gly residues" evidence="1">
    <location>
        <begin position="192"/>
        <end position="201"/>
    </location>
</feature>
<feature type="compositionally biased region" description="Low complexity" evidence="1">
    <location>
        <begin position="397"/>
        <end position="408"/>
    </location>
</feature>
<feature type="compositionally biased region" description="Basic and acidic residues" evidence="1">
    <location>
        <begin position="662"/>
        <end position="672"/>
    </location>
</feature>
<feature type="compositionally biased region" description="Low complexity" evidence="1">
    <location>
        <begin position="305"/>
        <end position="323"/>
    </location>
</feature>
<evidence type="ECO:0000256" key="1">
    <source>
        <dbReference type="SAM" id="MobiDB-lite"/>
    </source>
</evidence>
<feature type="compositionally biased region" description="Basic and acidic residues" evidence="1">
    <location>
        <begin position="409"/>
        <end position="426"/>
    </location>
</feature>
<feature type="compositionally biased region" description="Low complexity" evidence="1">
    <location>
        <begin position="427"/>
        <end position="436"/>
    </location>
</feature>
<dbReference type="Proteomes" id="UP000054498">
    <property type="component" value="Unassembled WGS sequence"/>
</dbReference>
<feature type="compositionally biased region" description="Low complexity" evidence="1">
    <location>
        <begin position="337"/>
        <end position="346"/>
    </location>
</feature>
<reference evidence="3 4" key="1">
    <citation type="journal article" date="2013" name="BMC Genomics">
        <title>Reconstruction of the lipid metabolism for the microalga Monoraphidium neglectum from its genome sequence reveals characteristics suitable for biofuel production.</title>
        <authorList>
            <person name="Bogen C."/>
            <person name="Al-Dilaimi A."/>
            <person name="Albersmeier A."/>
            <person name="Wichmann J."/>
            <person name="Grundmann M."/>
            <person name="Rupp O."/>
            <person name="Lauersen K.J."/>
            <person name="Blifernez-Klassen O."/>
            <person name="Kalinowski J."/>
            <person name="Goesmann A."/>
            <person name="Mussgnug J.H."/>
            <person name="Kruse O."/>
        </authorList>
    </citation>
    <scope>NUCLEOTIDE SEQUENCE [LARGE SCALE GENOMIC DNA]</scope>
    <source>
        <strain evidence="3 4">SAG 48.87</strain>
    </source>
</reference>
<feature type="compositionally biased region" description="Low complexity" evidence="1">
    <location>
        <begin position="598"/>
        <end position="616"/>
    </location>
</feature>
<feature type="domain" description="IREH1/IRE-like N-terminal" evidence="2">
    <location>
        <begin position="124"/>
        <end position="184"/>
    </location>
</feature>
<dbReference type="RefSeq" id="XP_013896073.1">
    <property type="nucleotide sequence ID" value="XM_014040619.1"/>
</dbReference>
<feature type="non-terminal residue" evidence="3">
    <location>
        <position position="945"/>
    </location>
</feature>
<dbReference type="KEGG" id="mng:MNEG_10908"/>
<accession>A0A0D2KMZ2</accession>
<gene>
    <name evidence="3" type="ORF">MNEG_10908</name>
</gene>
<feature type="region of interest" description="Disordered" evidence="1">
    <location>
        <begin position="263"/>
        <end position="750"/>
    </location>
</feature>
<dbReference type="InterPro" id="IPR058783">
    <property type="entry name" value="IREH1/IRE-like_N"/>
</dbReference>
<evidence type="ECO:0000313" key="4">
    <source>
        <dbReference type="Proteomes" id="UP000054498"/>
    </source>
</evidence>
<dbReference type="STRING" id="145388.A0A0D2KMZ2"/>
<dbReference type="AlphaFoldDB" id="A0A0D2KMZ2"/>
<feature type="region of interest" description="Disordered" evidence="1">
    <location>
        <begin position="186"/>
        <end position="239"/>
    </location>
</feature>
<feature type="compositionally biased region" description="Basic residues" evidence="1">
    <location>
        <begin position="211"/>
        <end position="221"/>
    </location>
</feature>
<feature type="compositionally biased region" description="Low complexity" evidence="1">
    <location>
        <begin position="548"/>
        <end position="569"/>
    </location>
</feature>
<evidence type="ECO:0000313" key="3">
    <source>
        <dbReference type="EMBL" id="KIY97053.1"/>
    </source>
</evidence>
<sequence length="945" mass="97328">MGSLVQMIGMEGKLGQVVGSAQLPTSSELKHGCVDSPGVYGRGWARAFADAKAQLDRDLAPFAADVHSEVQRIEARRDQLGDGPAGAPVSAPHLSSDGGLIAASGAAGGSGQGALGLVAREADCAAMLLSVVTACLSADAAEFQRSVAGIVNRLDEQRRSCPAGPLKALFSRVLFMMARCNRLLVTEPQPDDGGGGRGGGARADALAAARRGSKPGARVRRNSALASPSPKVSREREVADAAADASQILDLRSHTMPPHLAAAVSSALRRDSAPNWAPGPPPRRSPPQAGAARGARAWGHEQRGAGAAAAAAEEGSAAPSLALHPGLKAASVSWPPQQQQQQQQQQRPPLRRSLDALVGPTWRRRDSPLRGAGTAAPPTPARLSCGEERQQRGSGAGDAAGMQRAAAEGPRRPEQQRGRRERELGSEQRQAAAGAPPAGPWPQPEPGPRGATRGRQQPEEQPAGRAQEERSEQARPRGLAKLLRGRGRSGEAKGRLAPGQLGSRDGLAAGVGEQQQGPERPRPPATAGQAQQEQLVRHPSIQLPRQPPQEQQQQQQQQQQGQQEAAPRGSPVPGSPSFLQRVKRAFQAWGGQPSVPRLPLARSADAARSDAAAPAAGDRVKLIGWLRRHGDGKQAPKSLQATHSAPPHAPPAAGGAAQLQARPEHPHPRDRQQQAAWPRHARGGAPQAPYGPPEGEPDAPSKQATPPPSPGERATTSPAASLEAEAAGPLLCRGPPAWPHGHHRGAGAARGARRFSAPIVLQSTGSMLINSGCVSPCGAPWRDAHGPLSPGGAGAAAVAARQWAAAARLGLVAGQGGGLYSPAAAAGLVGGADMQGMLSAAPWFAPAAAAPQDHLPRGARHGAGRPALLPAWLARSPPEHSAPSGAGAGAGAGGRWGLWGGAARRRARLVDRFHLARRCASDTARRDYTLRAAARQAAAAAAAAV</sequence>
<keyword evidence="4" id="KW-1185">Reference proteome</keyword>
<protein>
    <recommendedName>
        <fullName evidence="2">IREH1/IRE-like N-terminal domain-containing protein</fullName>
    </recommendedName>
</protein>
<evidence type="ECO:0000259" key="2">
    <source>
        <dbReference type="Pfam" id="PF26031"/>
    </source>
</evidence>
<proteinExistence type="predicted"/>
<dbReference type="GeneID" id="25728117"/>
<feature type="compositionally biased region" description="Basic and acidic residues" evidence="1">
    <location>
        <begin position="466"/>
        <end position="475"/>
    </location>
</feature>
<name>A0A0D2KMZ2_9CHLO</name>
<dbReference type="EMBL" id="KK102729">
    <property type="protein sequence ID" value="KIY97053.1"/>
    <property type="molecule type" value="Genomic_DNA"/>
</dbReference>
<organism evidence="3 4">
    <name type="scientific">Monoraphidium neglectum</name>
    <dbReference type="NCBI Taxonomy" id="145388"/>
    <lineage>
        <taxon>Eukaryota</taxon>
        <taxon>Viridiplantae</taxon>
        <taxon>Chlorophyta</taxon>
        <taxon>core chlorophytes</taxon>
        <taxon>Chlorophyceae</taxon>
        <taxon>CS clade</taxon>
        <taxon>Sphaeropleales</taxon>
        <taxon>Selenastraceae</taxon>
        <taxon>Monoraphidium</taxon>
    </lineage>
</organism>
<dbReference type="Pfam" id="PF26031">
    <property type="entry name" value="IREH1"/>
    <property type="match status" value="1"/>
</dbReference>